<comment type="caution">
    <text evidence="3">The sequence shown here is derived from an EMBL/GenBank/DDBJ whole genome shotgun (WGS) entry which is preliminary data.</text>
</comment>
<sequence length="444" mass="51062">MKQDRERRTIIIANTAEAFSKPLSRAGNTPKGKQRINHELALSQRAFFWESDNKAIVTPYKIPNLLFQTNMSSLSYRNVDNLFPKIADINLCQMIMKDKKLWTRLIGLIKQNPYTRLTPYAVTPDFITLVKELKKENVDFEVWENEDTSNIVEYLDSKIGFREVLATQIKIPKGFVCKSSEEVFNKVNWFLSKNKSCVIKANVGESGWGMLIIDKAKFKDNKKLIPYIKQEFANDNIWQDELFVVEEYLIVDMKIGGGSLSTEVFVSDEDLEITYSCEQILSKTGEFLGIGVGKSGFSKQIQIKLEDIAMKVGQKYRDLGYRGFFDLDFVITEDRTIYAVETNTRRTGGTHVYDLGRRIFKGSVSNWGYLISEDSFRYSSKQNILSDEKIINTVEDLLFPIKEKNNGIVITLINNVDPILGYIVVADSRKQAVSLQKKFRDRWK</sequence>
<dbReference type="SUPFAM" id="SSF56059">
    <property type="entry name" value="Glutathione synthetase ATP-binding domain-like"/>
    <property type="match status" value="1"/>
</dbReference>
<dbReference type="Proteomes" id="UP000231246">
    <property type="component" value="Unassembled WGS sequence"/>
</dbReference>
<dbReference type="GO" id="GO:0005524">
    <property type="term" value="F:ATP binding"/>
    <property type="evidence" value="ECO:0007669"/>
    <property type="project" value="UniProtKB-UniRule"/>
</dbReference>
<keyword evidence="1" id="KW-0067">ATP-binding</keyword>
<evidence type="ECO:0000313" key="3">
    <source>
        <dbReference type="EMBL" id="PIP61401.1"/>
    </source>
</evidence>
<dbReference type="AlphaFoldDB" id="A0A2H0BUU4"/>
<name>A0A2H0BUU4_9BACT</name>
<dbReference type="InterPro" id="IPR011761">
    <property type="entry name" value="ATP-grasp"/>
</dbReference>
<proteinExistence type="predicted"/>
<feature type="domain" description="ATP-grasp" evidence="2">
    <location>
        <begin position="161"/>
        <end position="368"/>
    </location>
</feature>
<evidence type="ECO:0000313" key="4">
    <source>
        <dbReference type="Proteomes" id="UP000231246"/>
    </source>
</evidence>
<dbReference type="Gene3D" id="3.30.470.20">
    <property type="entry name" value="ATP-grasp fold, B domain"/>
    <property type="match status" value="1"/>
</dbReference>
<accession>A0A2H0BUU4</accession>
<dbReference type="EMBL" id="PCTA01000027">
    <property type="protein sequence ID" value="PIP61401.1"/>
    <property type="molecule type" value="Genomic_DNA"/>
</dbReference>
<protein>
    <recommendedName>
        <fullName evidence="2">ATP-grasp domain-containing protein</fullName>
    </recommendedName>
</protein>
<gene>
    <name evidence="3" type="ORF">COW99_04350</name>
</gene>
<dbReference type="GO" id="GO:0046872">
    <property type="term" value="F:metal ion binding"/>
    <property type="evidence" value="ECO:0007669"/>
    <property type="project" value="InterPro"/>
</dbReference>
<keyword evidence="1" id="KW-0547">Nucleotide-binding</keyword>
<evidence type="ECO:0000256" key="1">
    <source>
        <dbReference type="PROSITE-ProRule" id="PRU00409"/>
    </source>
</evidence>
<organism evidence="3 4">
    <name type="scientific">Candidatus Roizmanbacteria bacterium CG22_combo_CG10-13_8_21_14_all_38_20</name>
    <dbReference type="NCBI Taxonomy" id="1974862"/>
    <lineage>
        <taxon>Bacteria</taxon>
        <taxon>Candidatus Roizmaniibacteriota</taxon>
    </lineage>
</organism>
<evidence type="ECO:0000259" key="2">
    <source>
        <dbReference type="PROSITE" id="PS50975"/>
    </source>
</evidence>
<reference evidence="3 4" key="1">
    <citation type="submission" date="2017-09" db="EMBL/GenBank/DDBJ databases">
        <title>Depth-based differentiation of microbial function through sediment-hosted aquifers and enrichment of novel symbionts in the deep terrestrial subsurface.</title>
        <authorList>
            <person name="Probst A.J."/>
            <person name="Ladd B."/>
            <person name="Jarett J.K."/>
            <person name="Geller-Mcgrath D.E."/>
            <person name="Sieber C.M."/>
            <person name="Emerson J.B."/>
            <person name="Anantharaman K."/>
            <person name="Thomas B.C."/>
            <person name="Malmstrom R."/>
            <person name="Stieglmeier M."/>
            <person name="Klingl A."/>
            <person name="Woyke T."/>
            <person name="Ryan C.M."/>
            <person name="Banfield J.F."/>
        </authorList>
    </citation>
    <scope>NUCLEOTIDE SEQUENCE [LARGE SCALE GENOMIC DNA]</scope>
    <source>
        <strain evidence="3">CG22_combo_CG10-13_8_21_14_all_38_20</strain>
    </source>
</reference>
<dbReference type="PROSITE" id="PS50975">
    <property type="entry name" value="ATP_GRASP"/>
    <property type="match status" value="1"/>
</dbReference>